<evidence type="ECO:0000256" key="7">
    <source>
        <dbReference type="ARBA" id="ARBA00023136"/>
    </source>
</evidence>
<keyword evidence="9" id="KW-0807">Transducer</keyword>
<evidence type="ECO:0000256" key="1">
    <source>
        <dbReference type="ARBA" id="ARBA00004651"/>
    </source>
</evidence>
<evidence type="ECO:0000256" key="8">
    <source>
        <dbReference type="ARBA" id="ARBA00023170"/>
    </source>
</evidence>
<feature type="non-terminal residue" evidence="11">
    <location>
        <position position="1"/>
    </location>
</feature>
<dbReference type="PANTHER" id="PTHR21137:SF35">
    <property type="entry name" value="ODORANT RECEPTOR 19A-RELATED"/>
    <property type="match status" value="1"/>
</dbReference>
<dbReference type="GO" id="GO:0005886">
    <property type="term" value="C:plasma membrane"/>
    <property type="evidence" value="ECO:0007669"/>
    <property type="project" value="UniProtKB-SubCell"/>
</dbReference>
<feature type="transmembrane region" description="Helical" evidence="10">
    <location>
        <begin position="122"/>
        <end position="142"/>
    </location>
</feature>
<evidence type="ECO:0000256" key="4">
    <source>
        <dbReference type="ARBA" id="ARBA00022692"/>
    </source>
</evidence>
<accession>A0A836JM86</accession>
<keyword evidence="7 10" id="KW-0472">Membrane</keyword>
<feature type="transmembrane region" description="Helical" evidence="10">
    <location>
        <begin position="267"/>
        <end position="286"/>
    </location>
</feature>
<reference evidence="11" key="1">
    <citation type="submission" date="2020-02" db="EMBL/GenBank/DDBJ databases">
        <title>Relaxed selection underlies rapid genomic changes in the transitions from sociality to social parasitism in ants.</title>
        <authorList>
            <person name="Bi X."/>
        </authorList>
    </citation>
    <scope>NUCLEOTIDE SEQUENCE</scope>
    <source>
        <strain evidence="11">BGI-DK2013a</strain>
        <tissue evidence="11">Whole body</tissue>
    </source>
</reference>
<evidence type="ECO:0000256" key="10">
    <source>
        <dbReference type="SAM" id="Phobius"/>
    </source>
</evidence>
<keyword evidence="3" id="KW-0716">Sensory transduction</keyword>
<feature type="non-terminal residue" evidence="11">
    <location>
        <position position="394"/>
    </location>
</feature>
<dbReference type="GO" id="GO:0005549">
    <property type="term" value="F:odorant binding"/>
    <property type="evidence" value="ECO:0007669"/>
    <property type="project" value="InterPro"/>
</dbReference>
<keyword evidence="5" id="KW-0552">Olfaction</keyword>
<evidence type="ECO:0000256" key="5">
    <source>
        <dbReference type="ARBA" id="ARBA00022725"/>
    </source>
</evidence>
<proteinExistence type="predicted"/>
<evidence type="ECO:0000313" key="12">
    <source>
        <dbReference type="Proteomes" id="UP000667349"/>
    </source>
</evidence>
<keyword evidence="12" id="KW-1185">Reference proteome</keyword>
<feature type="transmembrane region" description="Helical" evidence="10">
    <location>
        <begin position="34"/>
        <end position="55"/>
    </location>
</feature>
<sequence length="394" mass="45492">MIFVETQYFGLNRILLLAIGLWPYKQSKLIQLQLILFFGVLTSCIIVQLMTFLTAECTLNLVIKIFSYISLLISFIIKYNSFWINTRTIRCLLEQLQHIYNEIKDENEIAIIEKYGLNAKHYTIRIIQITLCCALVFVFVPMRSCILDIVVPMNESRPRPLIPIMTEYFIDQEKYFYLILLHIDVATCIGAIAYIATGTMLIGYLKHACGMFKIASYRIERAMINKIFKNNVKNEITIYKAMIYAIDIHRKAMKYAEFLISNFEGSFLFLIVVSVCCLSLNLFRIFQSVTFGNSKEEFLLHFAIVSVILLYMFLANYAGQEITDHNNHVFSTAYNIRWYTAPLSIQKLILFLLQRGSKTFSLNVGGLFQASLKCFASLTSASISYFTVIYSTQQ</sequence>
<organism evidence="11 12">
    <name type="scientific">Acromyrmex insinuator</name>
    <dbReference type="NCBI Taxonomy" id="230686"/>
    <lineage>
        <taxon>Eukaryota</taxon>
        <taxon>Metazoa</taxon>
        <taxon>Ecdysozoa</taxon>
        <taxon>Arthropoda</taxon>
        <taxon>Hexapoda</taxon>
        <taxon>Insecta</taxon>
        <taxon>Pterygota</taxon>
        <taxon>Neoptera</taxon>
        <taxon>Endopterygota</taxon>
        <taxon>Hymenoptera</taxon>
        <taxon>Apocrita</taxon>
        <taxon>Aculeata</taxon>
        <taxon>Formicoidea</taxon>
        <taxon>Formicidae</taxon>
        <taxon>Myrmicinae</taxon>
        <taxon>Acromyrmex</taxon>
    </lineage>
</organism>
<feature type="transmembrane region" description="Helical" evidence="10">
    <location>
        <begin position="61"/>
        <end position="80"/>
    </location>
</feature>
<evidence type="ECO:0000256" key="9">
    <source>
        <dbReference type="ARBA" id="ARBA00023224"/>
    </source>
</evidence>
<feature type="transmembrane region" description="Helical" evidence="10">
    <location>
        <begin position="298"/>
        <end position="318"/>
    </location>
</feature>
<evidence type="ECO:0000256" key="3">
    <source>
        <dbReference type="ARBA" id="ARBA00022606"/>
    </source>
</evidence>
<dbReference type="EMBL" id="JAANHZ010000333">
    <property type="protein sequence ID" value="KAG5312187.1"/>
    <property type="molecule type" value="Genomic_DNA"/>
</dbReference>
<dbReference type="GO" id="GO:0007165">
    <property type="term" value="P:signal transduction"/>
    <property type="evidence" value="ECO:0007669"/>
    <property type="project" value="UniProtKB-KW"/>
</dbReference>
<protein>
    <submittedName>
        <fullName evidence="11">OR43A protein</fullName>
    </submittedName>
</protein>
<dbReference type="PANTHER" id="PTHR21137">
    <property type="entry name" value="ODORANT RECEPTOR"/>
    <property type="match status" value="1"/>
</dbReference>
<dbReference type="AlphaFoldDB" id="A0A836JM86"/>
<evidence type="ECO:0000256" key="2">
    <source>
        <dbReference type="ARBA" id="ARBA00022475"/>
    </source>
</evidence>
<evidence type="ECO:0000313" key="11">
    <source>
        <dbReference type="EMBL" id="KAG5312187.1"/>
    </source>
</evidence>
<keyword evidence="4 10" id="KW-0812">Transmembrane</keyword>
<gene>
    <name evidence="11" type="primary">Or43a_1</name>
    <name evidence="11" type="ORF">G6Z75_0010463</name>
</gene>
<feature type="transmembrane region" description="Helical" evidence="10">
    <location>
        <begin position="175"/>
        <end position="196"/>
    </location>
</feature>
<comment type="caution">
    <text evidence="11">The sequence shown here is derived from an EMBL/GenBank/DDBJ whole genome shotgun (WGS) entry which is preliminary data.</text>
</comment>
<comment type="subcellular location">
    <subcellularLocation>
        <location evidence="1">Cell membrane</location>
        <topology evidence="1">Multi-pass membrane protein</topology>
    </subcellularLocation>
</comment>
<keyword evidence="2" id="KW-1003">Cell membrane</keyword>
<evidence type="ECO:0000256" key="6">
    <source>
        <dbReference type="ARBA" id="ARBA00022989"/>
    </source>
</evidence>
<dbReference type="InterPro" id="IPR004117">
    <property type="entry name" value="7tm6_olfct_rcpt"/>
</dbReference>
<keyword evidence="8" id="KW-0675">Receptor</keyword>
<dbReference type="Proteomes" id="UP000667349">
    <property type="component" value="Unassembled WGS sequence"/>
</dbReference>
<keyword evidence="6 10" id="KW-1133">Transmembrane helix</keyword>
<dbReference type="Pfam" id="PF02949">
    <property type="entry name" value="7tm_6"/>
    <property type="match status" value="1"/>
</dbReference>
<name>A0A836JM86_9HYME</name>
<dbReference type="GO" id="GO:0004984">
    <property type="term" value="F:olfactory receptor activity"/>
    <property type="evidence" value="ECO:0007669"/>
    <property type="project" value="InterPro"/>
</dbReference>